<dbReference type="Pfam" id="PF03401">
    <property type="entry name" value="TctC"/>
    <property type="match status" value="1"/>
</dbReference>
<comment type="caution">
    <text evidence="3">The sequence shown here is derived from an EMBL/GenBank/DDBJ whole genome shotgun (WGS) entry which is preliminary data.</text>
</comment>
<evidence type="ECO:0000256" key="2">
    <source>
        <dbReference type="SAM" id="SignalP"/>
    </source>
</evidence>
<dbReference type="EMBL" id="JBHRSB010000001">
    <property type="protein sequence ID" value="MFC2998872.1"/>
    <property type="molecule type" value="Genomic_DNA"/>
</dbReference>
<evidence type="ECO:0000256" key="1">
    <source>
        <dbReference type="ARBA" id="ARBA00006987"/>
    </source>
</evidence>
<reference evidence="4" key="1">
    <citation type="journal article" date="2019" name="Int. J. Syst. Evol. Microbiol.">
        <title>The Global Catalogue of Microorganisms (GCM) 10K type strain sequencing project: providing services to taxonomists for standard genome sequencing and annotation.</title>
        <authorList>
            <consortium name="The Broad Institute Genomics Platform"/>
            <consortium name="The Broad Institute Genome Sequencing Center for Infectious Disease"/>
            <person name="Wu L."/>
            <person name="Ma J."/>
        </authorList>
    </citation>
    <scope>NUCLEOTIDE SEQUENCE [LARGE SCALE GENOMIC DNA]</scope>
    <source>
        <strain evidence="4">CGMCC 1.16855</strain>
    </source>
</reference>
<dbReference type="PANTHER" id="PTHR42928">
    <property type="entry name" value="TRICARBOXYLATE-BINDING PROTEIN"/>
    <property type="match status" value="1"/>
</dbReference>
<accession>A0ABV7BMJ9</accession>
<keyword evidence="2" id="KW-0732">Signal</keyword>
<dbReference type="PANTHER" id="PTHR42928:SF5">
    <property type="entry name" value="BLR1237 PROTEIN"/>
    <property type="match status" value="1"/>
</dbReference>
<evidence type="ECO:0000313" key="4">
    <source>
        <dbReference type="Proteomes" id="UP001595420"/>
    </source>
</evidence>
<proteinExistence type="inferred from homology"/>
<comment type="similarity">
    <text evidence="1">Belongs to the UPF0065 (bug) family.</text>
</comment>
<feature type="signal peptide" evidence="2">
    <location>
        <begin position="1"/>
        <end position="26"/>
    </location>
</feature>
<sequence length="325" mass="33841">MTDQKLITRRMALAAGGALLAGGAFAQANAWPTRPVRIIVPFAAGGPADALARMLAEIFGPQLGQPVVVENRAGAGGILGTQAAAQANDGHTLLFGSVSMTIVPHLQPQPLAYDVVRDFVPLGLVASTPFVLVVPATSPLRSVADVVAEARRGGMAAANSGHGTISHLTAELFAEAAGVRIEPVVYRGEGVLMPDLLNGAVPMGFLTLSTVLPQIQAGRLRALAIAGSARLEVLPDVPSLAEQGFPGIEADGWQALFAPRTVPEAGVQRLVPLLRDAVASPALRERIVGFGAIPGTRDRAAFAEMFPQEYQRWGAVVRARGIQAQ</sequence>
<dbReference type="PROSITE" id="PS51318">
    <property type="entry name" value="TAT"/>
    <property type="match status" value="1"/>
</dbReference>
<dbReference type="InterPro" id="IPR005064">
    <property type="entry name" value="BUG"/>
</dbReference>
<gene>
    <name evidence="3" type="ORF">ACFOD3_03145</name>
</gene>
<keyword evidence="4" id="KW-1185">Reference proteome</keyword>
<dbReference type="RefSeq" id="WP_216834516.1">
    <property type="nucleotide sequence ID" value="NZ_JAFNJS010000001.1"/>
</dbReference>
<name>A0ABV7BMJ9_9PROT</name>
<evidence type="ECO:0000313" key="3">
    <source>
        <dbReference type="EMBL" id="MFC2998872.1"/>
    </source>
</evidence>
<dbReference type="PIRSF" id="PIRSF017082">
    <property type="entry name" value="YflP"/>
    <property type="match status" value="1"/>
</dbReference>
<dbReference type="Proteomes" id="UP001595420">
    <property type="component" value="Unassembled WGS sequence"/>
</dbReference>
<feature type="chain" id="PRO_5046870258" evidence="2">
    <location>
        <begin position="27"/>
        <end position="325"/>
    </location>
</feature>
<organism evidence="3 4">
    <name type="scientific">Falsiroseomonas tokyonensis</name>
    <dbReference type="NCBI Taxonomy" id="430521"/>
    <lineage>
        <taxon>Bacteria</taxon>
        <taxon>Pseudomonadati</taxon>
        <taxon>Pseudomonadota</taxon>
        <taxon>Alphaproteobacteria</taxon>
        <taxon>Acetobacterales</taxon>
        <taxon>Roseomonadaceae</taxon>
        <taxon>Falsiroseomonas</taxon>
    </lineage>
</organism>
<protein>
    <submittedName>
        <fullName evidence="3">Bug family tripartite tricarboxylate transporter substrate binding protein</fullName>
    </submittedName>
</protein>
<dbReference type="CDD" id="cd07012">
    <property type="entry name" value="PBP2_Bug_TTT"/>
    <property type="match status" value="1"/>
</dbReference>
<dbReference type="InterPro" id="IPR006311">
    <property type="entry name" value="TAT_signal"/>
</dbReference>